<dbReference type="GO" id="GO:0098796">
    <property type="term" value="C:membrane protein complex"/>
    <property type="evidence" value="ECO:0007669"/>
    <property type="project" value="UniProtKB-ARBA"/>
</dbReference>
<evidence type="ECO:0000256" key="4">
    <source>
        <dbReference type="ARBA" id="ARBA00038388"/>
    </source>
</evidence>
<dbReference type="GO" id="GO:0016887">
    <property type="term" value="F:ATP hydrolysis activity"/>
    <property type="evidence" value="ECO:0007669"/>
    <property type="project" value="InterPro"/>
</dbReference>
<dbReference type="Proteomes" id="UP000002318">
    <property type="component" value="Chromosome"/>
</dbReference>
<dbReference type="GO" id="GO:0005886">
    <property type="term" value="C:plasma membrane"/>
    <property type="evidence" value="ECO:0007669"/>
    <property type="project" value="TreeGrafter"/>
</dbReference>
<organism evidence="6 7">
    <name type="scientific">Sediminispirochaeta smaragdinae (strain DSM 11293 / JCM 15392 / SEBR 4228)</name>
    <name type="common">Spirochaeta smaragdinae</name>
    <dbReference type="NCBI Taxonomy" id="573413"/>
    <lineage>
        <taxon>Bacteria</taxon>
        <taxon>Pseudomonadati</taxon>
        <taxon>Spirochaetota</taxon>
        <taxon>Spirochaetia</taxon>
        <taxon>Spirochaetales</taxon>
        <taxon>Spirochaetaceae</taxon>
        <taxon>Sediminispirochaeta</taxon>
    </lineage>
</organism>
<dbReference type="InterPro" id="IPR003439">
    <property type="entry name" value="ABC_transporter-like_ATP-bd"/>
</dbReference>
<dbReference type="PROSITE" id="PS50893">
    <property type="entry name" value="ABC_TRANSPORTER_2"/>
    <property type="match status" value="1"/>
</dbReference>
<keyword evidence="3" id="KW-0067">ATP-binding</keyword>
<dbReference type="InterPro" id="IPR017911">
    <property type="entry name" value="MacB-like_ATP-bd"/>
</dbReference>
<evidence type="ECO:0000256" key="1">
    <source>
        <dbReference type="ARBA" id="ARBA00022448"/>
    </source>
</evidence>
<dbReference type="eggNOG" id="COG1136">
    <property type="taxonomic scope" value="Bacteria"/>
</dbReference>
<evidence type="ECO:0000259" key="5">
    <source>
        <dbReference type="PROSITE" id="PS50893"/>
    </source>
</evidence>
<dbReference type="STRING" id="573413.Spirs_0714"/>
<dbReference type="Pfam" id="PF00005">
    <property type="entry name" value="ABC_tran"/>
    <property type="match status" value="1"/>
</dbReference>
<sequence length="230" mass="25369">MITLDAITKGYQRGSSEVAALRGISIKIKKGDFVAVAGPSGSGKTTMMNIIGLLDRPSSGRLMIEGVPMDDLSRRERTRFRREHLGFIFQSFNLISVLSVFENVELPLIIARSPLSSSQRRKKVSEVIRRVGLDGREDHKPAELSGGQQQRVAIARALVTVPTLVIADEPTANLDSATGERILSLMKEINRNNGTTFLFSTHDPVIRDMADHVILLHDGNVEREILGSER</sequence>
<dbReference type="InterPro" id="IPR003593">
    <property type="entry name" value="AAA+_ATPase"/>
</dbReference>
<dbReference type="HOGENOM" id="CLU_000604_1_22_12"/>
<keyword evidence="7" id="KW-1185">Reference proteome</keyword>
<comment type="similarity">
    <text evidence="4">Belongs to the ABC transporter superfamily. Macrolide exporter (TC 3.A.1.122) family.</text>
</comment>
<dbReference type="RefSeq" id="WP_013253313.1">
    <property type="nucleotide sequence ID" value="NC_014364.1"/>
</dbReference>
<dbReference type="GO" id="GO:0005524">
    <property type="term" value="F:ATP binding"/>
    <property type="evidence" value="ECO:0007669"/>
    <property type="project" value="UniProtKB-KW"/>
</dbReference>
<dbReference type="EMBL" id="CP002116">
    <property type="protein sequence ID" value="ADK79849.1"/>
    <property type="molecule type" value="Genomic_DNA"/>
</dbReference>
<dbReference type="SMART" id="SM00382">
    <property type="entry name" value="AAA"/>
    <property type="match status" value="1"/>
</dbReference>
<gene>
    <name evidence="6" type="ordered locus">Spirs_0714</name>
</gene>
<dbReference type="InterPro" id="IPR017871">
    <property type="entry name" value="ABC_transporter-like_CS"/>
</dbReference>
<protein>
    <submittedName>
        <fullName evidence="6">ABC transporter related protein</fullName>
    </submittedName>
</protein>
<dbReference type="FunFam" id="3.40.50.300:FF:000032">
    <property type="entry name" value="Export ABC transporter ATP-binding protein"/>
    <property type="match status" value="1"/>
</dbReference>
<evidence type="ECO:0000256" key="2">
    <source>
        <dbReference type="ARBA" id="ARBA00022741"/>
    </source>
</evidence>
<dbReference type="KEGG" id="ssm:Spirs_0714"/>
<evidence type="ECO:0000313" key="7">
    <source>
        <dbReference type="Proteomes" id="UP000002318"/>
    </source>
</evidence>
<dbReference type="PROSITE" id="PS00211">
    <property type="entry name" value="ABC_TRANSPORTER_1"/>
    <property type="match status" value="1"/>
</dbReference>
<keyword evidence="2" id="KW-0547">Nucleotide-binding</keyword>
<evidence type="ECO:0000313" key="6">
    <source>
        <dbReference type="EMBL" id="ADK79849.1"/>
    </source>
</evidence>
<dbReference type="SUPFAM" id="SSF52540">
    <property type="entry name" value="P-loop containing nucleoside triphosphate hydrolases"/>
    <property type="match status" value="1"/>
</dbReference>
<reference evidence="6 7" key="1">
    <citation type="journal article" date="2010" name="Stand. Genomic Sci.">
        <title>Complete genome sequence of Spirochaeta smaragdinae type strain (SEBR 4228).</title>
        <authorList>
            <person name="Mavromatis K."/>
            <person name="Yasawong M."/>
            <person name="Chertkov O."/>
            <person name="Lapidus A."/>
            <person name="Lucas S."/>
            <person name="Nolan M."/>
            <person name="Del Rio T.G."/>
            <person name="Tice H."/>
            <person name="Cheng J.F."/>
            <person name="Pitluck S."/>
            <person name="Liolios K."/>
            <person name="Ivanova N."/>
            <person name="Tapia R."/>
            <person name="Han C."/>
            <person name="Bruce D."/>
            <person name="Goodwin L."/>
            <person name="Pati A."/>
            <person name="Chen A."/>
            <person name="Palaniappan K."/>
            <person name="Land M."/>
            <person name="Hauser L."/>
            <person name="Chang Y.J."/>
            <person name="Jeffries C.D."/>
            <person name="Detter J.C."/>
            <person name="Rohde M."/>
            <person name="Brambilla E."/>
            <person name="Spring S."/>
            <person name="Goker M."/>
            <person name="Sikorski J."/>
            <person name="Woyke T."/>
            <person name="Bristow J."/>
            <person name="Eisen J.A."/>
            <person name="Markowitz V."/>
            <person name="Hugenholtz P."/>
            <person name="Klenk H.P."/>
            <person name="Kyrpides N.C."/>
        </authorList>
    </citation>
    <scope>NUCLEOTIDE SEQUENCE [LARGE SCALE GENOMIC DNA]</scope>
    <source>
        <strain evidence="7">DSM 11293 / JCM 15392 / SEBR 4228</strain>
    </source>
</reference>
<dbReference type="GO" id="GO:0022857">
    <property type="term" value="F:transmembrane transporter activity"/>
    <property type="evidence" value="ECO:0007669"/>
    <property type="project" value="TreeGrafter"/>
</dbReference>
<dbReference type="InterPro" id="IPR027417">
    <property type="entry name" value="P-loop_NTPase"/>
</dbReference>
<dbReference type="PANTHER" id="PTHR24220:SF86">
    <property type="entry name" value="ABC TRANSPORTER ABCH.1"/>
    <property type="match status" value="1"/>
</dbReference>
<dbReference type="AlphaFoldDB" id="E1RBW9"/>
<feature type="domain" description="ABC transporter" evidence="5">
    <location>
        <begin position="2"/>
        <end position="230"/>
    </location>
</feature>
<evidence type="ECO:0000256" key="3">
    <source>
        <dbReference type="ARBA" id="ARBA00022840"/>
    </source>
</evidence>
<keyword evidence="1" id="KW-0813">Transport</keyword>
<dbReference type="CDD" id="cd03255">
    <property type="entry name" value="ABC_MJ0796_LolCDE_FtsE"/>
    <property type="match status" value="1"/>
</dbReference>
<dbReference type="OrthoDB" id="9805538at2"/>
<dbReference type="InterPro" id="IPR015854">
    <property type="entry name" value="ABC_transpr_LolD-like"/>
</dbReference>
<accession>E1RBW9</accession>
<proteinExistence type="inferred from homology"/>
<dbReference type="PANTHER" id="PTHR24220">
    <property type="entry name" value="IMPORT ATP-BINDING PROTEIN"/>
    <property type="match status" value="1"/>
</dbReference>
<name>E1RBW9_SEDSS</name>
<dbReference type="Gene3D" id="3.40.50.300">
    <property type="entry name" value="P-loop containing nucleotide triphosphate hydrolases"/>
    <property type="match status" value="1"/>
</dbReference>